<dbReference type="Proteomes" id="UP000001661">
    <property type="component" value="Chromosome"/>
</dbReference>
<dbReference type="OrthoDB" id="1707820at2"/>
<dbReference type="InterPro" id="IPR012347">
    <property type="entry name" value="Ferritin-like"/>
</dbReference>
<dbReference type="KEGG" id="aar:Acear_1992"/>
<organism evidence="2 3">
    <name type="scientific">Acetohalobium arabaticum (strain ATCC 49924 / DSM 5501 / Z-7288)</name>
    <dbReference type="NCBI Taxonomy" id="574087"/>
    <lineage>
        <taxon>Bacteria</taxon>
        <taxon>Bacillati</taxon>
        <taxon>Bacillota</taxon>
        <taxon>Clostridia</taxon>
        <taxon>Halanaerobiales</taxon>
        <taxon>Halobacteroidaceae</taxon>
        <taxon>Acetohalobium</taxon>
    </lineage>
</organism>
<name>D9QSM6_ACEAZ</name>
<reference evidence="2 3" key="1">
    <citation type="journal article" date="2010" name="Stand. Genomic Sci.">
        <title>Complete genome sequence of Acetohalobium arabaticum type strain (Z-7288).</title>
        <authorList>
            <person name="Sikorski J."/>
            <person name="Lapidus A."/>
            <person name="Chertkov O."/>
            <person name="Lucas S."/>
            <person name="Copeland A."/>
            <person name="Glavina Del Rio T."/>
            <person name="Nolan M."/>
            <person name="Tice H."/>
            <person name="Cheng J.F."/>
            <person name="Han C."/>
            <person name="Brambilla E."/>
            <person name="Pitluck S."/>
            <person name="Liolios K."/>
            <person name="Ivanova N."/>
            <person name="Mavromatis K."/>
            <person name="Mikhailova N."/>
            <person name="Pati A."/>
            <person name="Bruce D."/>
            <person name="Detter C."/>
            <person name="Tapia R."/>
            <person name="Goodwin L."/>
            <person name="Chen A."/>
            <person name="Palaniappan K."/>
            <person name="Land M."/>
            <person name="Hauser L."/>
            <person name="Chang Y.J."/>
            <person name="Jeffries C.D."/>
            <person name="Rohde M."/>
            <person name="Goker M."/>
            <person name="Spring S."/>
            <person name="Woyke T."/>
            <person name="Bristow J."/>
            <person name="Eisen J.A."/>
            <person name="Markowitz V."/>
            <person name="Hugenholtz P."/>
            <person name="Kyrpides N.C."/>
            <person name="Klenk H.P."/>
        </authorList>
    </citation>
    <scope>NUCLEOTIDE SEQUENCE [LARGE SCALE GENOMIC DNA]</scope>
    <source>
        <strain evidence="3">ATCC 49924 / DSM 5501 / Z-7288</strain>
    </source>
</reference>
<evidence type="ECO:0000256" key="1">
    <source>
        <dbReference type="SAM" id="Coils"/>
    </source>
</evidence>
<dbReference type="EMBL" id="CP002105">
    <property type="protein sequence ID" value="ADL13489.1"/>
    <property type="molecule type" value="Genomic_DNA"/>
</dbReference>
<dbReference type="HOGENOM" id="CLU_2784350_0_0_9"/>
<sequence>MEQLTQMELKKIKNQMNIIALALKKCKNYQQQVQDTELNNIFQEAEQAHQNQLQTLLNQLRNFNGQEH</sequence>
<protein>
    <recommendedName>
        <fullName evidence="4">Spore coat protein</fullName>
    </recommendedName>
</protein>
<gene>
    <name evidence="2" type="ordered locus">Acear_1992</name>
</gene>
<keyword evidence="1" id="KW-0175">Coiled coil</keyword>
<proteinExistence type="predicted"/>
<dbReference type="AlphaFoldDB" id="D9QSM6"/>
<feature type="coiled-coil region" evidence="1">
    <location>
        <begin position="19"/>
        <end position="66"/>
    </location>
</feature>
<accession>D9QSM6</accession>
<keyword evidence="3" id="KW-1185">Reference proteome</keyword>
<dbReference type="Gene3D" id="1.20.1260.10">
    <property type="match status" value="1"/>
</dbReference>
<evidence type="ECO:0008006" key="4">
    <source>
        <dbReference type="Google" id="ProtNLM"/>
    </source>
</evidence>
<dbReference type="STRING" id="574087.Acear_1992"/>
<evidence type="ECO:0000313" key="3">
    <source>
        <dbReference type="Proteomes" id="UP000001661"/>
    </source>
</evidence>
<dbReference type="eggNOG" id="ENOG502ZVXR">
    <property type="taxonomic scope" value="Bacteria"/>
</dbReference>
<dbReference type="RefSeq" id="WP_013278934.1">
    <property type="nucleotide sequence ID" value="NC_014378.1"/>
</dbReference>
<evidence type="ECO:0000313" key="2">
    <source>
        <dbReference type="EMBL" id="ADL13489.1"/>
    </source>
</evidence>